<dbReference type="PROSITE" id="PS50113">
    <property type="entry name" value="PAC"/>
    <property type="match status" value="1"/>
</dbReference>
<dbReference type="SUPFAM" id="SSF55785">
    <property type="entry name" value="PYP-like sensor domain (PAS domain)"/>
    <property type="match status" value="1"/>
</dbReference>
<proteinExistence type="predicted"/>
<dbReference type="AlphaFoldDB" id="A0A023PYV0"/>
<reference evidence="2" key="2">
    <citation type="journal article" date="2014" name="Science">
        <title>Marine tubeworm metamorphosis induced by arrays of bacterial phage tail-like structures.</title>
        <authorList>
            <person name="Shikuma N.J."/>
            <person name="Pilhofer M."/>
            <person name="Weiss G.L."/>
            <person name="Hadfield M.G."/>
            <person name="Jensen G.J."/>
            <person name="Newman D.K."/>
        </authorList>
    </citation>
    <scope>NUCLEOTIDE SEQUENCE</scope>
    <source>
        <strain evidence="2">HI1</strain>
    </source>
</reference>
<evidence type="ECO:0000313" key="2">
    <source>
        <dbReference type="EMBL" id="AHX39774.1"/>
    </source>
</evidence>
<dbReference type="InterPro" id="IPR013655">
    <property type="entry name" value="PAS_fold_3"/>
</dbReference>
<dbReference type="Gene3D" id="3.30.450.20">
    <property type="entry name" value="PAS domain"/>
    <property type="match status" value="1"/>
</dbReference>
<reference evidence="2" key="1">
    <citation type="journal article" date="2012" name="Sci. Rep.">
        <title>Recruitment in the sea: bacterial genes required for inducing larval settlement in a polychaete worm.</title>
        <authorList>
            <person name="Huang Y."/>
            <person name="Callahan S."/>
            <person name="Hadfield M.G."/>
        </authorList>
    </citation>
    <scope>NUCLEOTIDE SEQUENCE</scope>
    <source>
        <strain evidence="2">HI1</strain>
    </source>
</reference>
<sequence>MWASQDEMWDWHIDTDKIYRHSVKPRIEYGHCQAEMSVHDAVQFIHPKDYIGWEEKLEACLEGEQDTYEIAIRVKTIDEKWTWVLERGKVVSRDSHGKVKRLAGSLKDIAELKAHQNALQLLNEDLEIKVAVRTDELYQKTKN</sequence>
<dbReference type="Pfam" id="PF08447">
    <property type="entry name" value="PAS_3"/>
    <property type="match status" value="1"/>
</dbReference>
<organism evidence="2">
    <name type="scientific">Pseudoalteromonas luteoviolacea</name>
    <dbReference type="NCBI Taxonomy" id="43657"/>
    <lineage>
        <taxon>Bacteria</taxon>
        <taxon>Pseudomonadati</taxon>
        <taxon>Pseudomonadota</taxon>
        <taxon>Gammaproteobacteria</taxon>
        <taxon>Alteromonadales</taxon>
        <taxon>Pseudoalteromonadaceae</taxon>
        <taxon>Pseudoalteromonas</taxon>
    </lineage>
</organism>
<dbReference type="InterPro" id="IPR035965">
    <property type="entry name" value="PAS-like_dom_sf"/>
</dbReference>
<name>A0A023PYV0_9GAMM</name>
<evidence type="ECO:0000259" key="1">
    <source>
        <dbReference type="PROSITE" id="PS50113"/>
    </source>
</evidence>
<feature type="domain" description="PAC" evidence="1">
    <location>
        <begin position="68"/>
        <end position="121"/>
    </location>
</feature>
<dbReference type="InterPro" id="IPR000014">
    <property type="entry name" value="PAS"/>
</dbReference>
<protein>
    <recommendedName>
        <fullName evidence="1">PAC domain-containing protein</fullName>
    </recommendedName>
</protein>
<accession>A0A023PYV0</accession>
<dbReference type="InterPro" id="IPR000700">
    <property type="entry name" value="PAS-assoc_C"/>
</dbReference>
<dbReference type="CDD" id="cd00130">
    <property type="entry name" value="PAS"/>
    <property type="match status" value="1"/>
</dbReference>
<dbReference type="EMBL" id="KF724687">
    <property type="protein sequence ID" value="AHX39774.1"/>
    <property type="molecule type" value="Genomic_DNA"/>
</dbReference>